<feature type="repeat" description="ANK" evidence="3">
    <location>
        <begin position="69"/>
        <end position="101"/>
    </location>
</feature>
<dbReference type="EMBL" id="JBIMZQ010000073">
    <property type="protein sequence ID" value="KAL3656806.1"/>
    <property type="molecule type" value="Genomic_DNA"/>
</dbReference>
<evidence type="ECO:0000313" key="5">
    <source>
        <dbReference type="Proteomes" id="UP001632037"/>
    </source>
</evidence>
<evidence type="ECO:0000313" key="4">
    <source>
        <dbReference type="EMBL" id="KAL3656806.1"/>
    </source>
</evidence>
<dbReference type="AlphaFoldDB" id="A0ABD3ERJ3"/>
<proteinExistence type="predicted"/>
<comment type="caution">
    <text evidence="4">The sequence shown here is derived from an EMBL/GenBank/DDBJ whole genome shotgun (WGS) entry which is preliminary data.</text>
</comment>
<keyword evidence="1" id="KW-0677">Repeat</keyword>
<sequence>MESPDLCLLIKKGDVARLREALEAHPTLIQQQRWSGVTGLHRAVSEGNIEIVQLLLDHGADVNQRSTWGWYSPLHLACKTGLEEMIWLLLNHGAKWDLTDKVIQTAKTSDSFKLRQLVVYLQVKKTPLQWAVRAGKASVAYRVDQQLHAKAKLQAREQQPMKSPLTFAKLCG</sequence>
<accession>A0ABD3ERJ3</accession>
<keyword evidence="5" id="KW-1185">Reference proteome</keyword>
<evidence type="ECO:0000256" key="3">
    <source>
        <dbReference type="PROSITE-ProRule" id="PRU00023"/>
    </source>
</evidence>
<keyword evidence="2 3" id="KW-0040">ANK repeat</keyword>
<dbReference type="PANTHER" id="PTHR24171">
    <property type="entry name" value="ANKYRIN REPEAT DOMAIN-CONTAINING PROTEIN 39-RELATED"/>
    <property type="match status" value="1"/>
</dbReference>
<dbReference type="InterPro" id="IPR036770">
    <property type="entry name" value="Ankyrin_rpt-contain_sf"/>
</dbReference>
<dbReference type="PROSITE" id="PS50297">
    <property type="entry name" value="ANK_REP_REGION"/>
    <property type="match status" value="2"/>
</dbReference>
<evidence type="ECO:0000256" key="1">
    <source>
        <dbReference type="ARBA" id="ARBA00022737"/>
    </source>
</evidence>
<protein>
    <submittedName>
        <fullName evidence="4">Uncharacterized protein</fullName>
    </submittedName>
</protein>
<dbReference type="SUPFAM" id="SSF48403">
    <property type="entry name" value="Ankyrin repeat"/>
    <property type="match status" value="1"/>
</dbReference>
<gene>
    <name evidence="4" type="ORF">V7S43_018263</name>
</gene>
<dbReference type="PROSITE" id="PS50088">
    <property type="entry name" value="ANK_REPEAT"/>
    <property type="match status" value="2"/>
</dbReference>
<dbReference type="Proteomes" id="UP001632037">
    <property type="component" value="Unassembled WGS sequence"/>
</dbReference>
<feature type="repeat" description="ANK" evidence="3">
    <location>
        <begin position="35"/>
        <end position="67"/>
    </location>
</feature>
<dbReference type="Pfam" id="PF12796">
    <property type="entry name" value="Ank_2"/>
    <property type="match status" value="1"/>
</dbReference>
<reference evidence="4 5" key="1">
    <citation type="submission" date="2024-09" db="EMBL/GenBank/DDBJ databases">
        <title>Genome sequencing and assembly of Phytophthora oleae, isolate VK10A, causative agent of rot of olive drupes.</title>
        <authorList>
            <person name="Conti Taguali S."/>
            <person name="Riolo M."/>
            <person name="La Spada F."/>
            <person name="Cacciola S.O."/>
            <person name="Dionisio G."/>
        </authorList>
    </citation>
    <scope>NUCLEOTIDE SEQUENCE [LARGE SCALE GENOMIC DNA]</scope>
    <source>
        <strain evidence="4 5">VK10A</strain>
    </source>
</reference>
<organism evidence="4 5">
    <name type="scientific">Phytophthora oleae</name>
    <dbReference type="NCBI Taxonomy" id="2107226"/>
    <lineage>
        <taxon>Eukaryota</taxon>
        <taxon>Sar</taxon>
        <taxon>Stramenopiles</taxon>
        <taxon>Oomycota</taxon>
        <taxon>Peronosporomycetes</taxon>
        <taxon>Peronosporales</taxon>
        <taxon>Peronosporaceae</taxon>
        <taxon>Phytophthora</taxon>
    </lineage>
</organism>
<dbReference type="InterPro" id="IPR002110">
    <property type="entry name" value="Ankyrin_rpt"/>
</dbReference>
<name>A0ABD3ERJ3_9STRA</name>
<evidence type="ECO:0000256" key="2">
    <source>
        <dbReference type="ARBA" id="ARBA00023043"/>
    </source>
</evidence>
<dbReference type="Gene3D" id="1.25.40.20">
    <property type="entry name" value="Ankyrin repeat-containing domain"/>
    <property type="match status" value="1"/>
</dbReference>
<dbReference type="SMART" id="SM00248">
    <property type="entry name" value="ANK"/>
    <property type="match status" value="2"/>
</dbReference>